<proteinExistence type="predicted"/>
<dbReference type="EMBL" id="JACHFQ010000010">
    <property type="protein sequence ID" value="MBB5227326.1"/>
    <property type="molecule type" value="Genomic_DNA"/>
</dbReference>
<organism evidence="3 4">
    <name type="scientific">Treponema ruminis</name>
    <dbReference type="NCBI Taxonomy" id="744515"/>
    <lineage>
        <taxon>Bacteria</taxon>
        <taxon>Pseudomonadati</taxon>
        <taxon>Spirochaetota</taxon>
        <taxon>Spirochaetia</taxon>
        <taxon>Spirochaetales</taxon>
        <taxon>Treponemataceae</taxon>
        <taxon>Treponema</taxon>
    </lineage>
</organism>
<dbReference type="RefSeq" id="WP_184661458.1">
    <property type="nucleotide sequence ID" value="NZ_CP031518.1"/>
</dbReference>
<keyword evidence="4" id="KW-1185">Reference proteome</keyword>
<feature type="region of interest" description="Disordered" evidence="1">
    <location>
        <begin position="64"/>
        <end position="144"/>
    </location>
</feature>
<name>A0A7W8LN77_9SPIR</name>
<accession>A0A7W8LN77</accession>
<gene>
    <name evidence="3" type="ORF">HNP76_002725</name>
</gene>
<feature type="compositionally biased region" description="Basic and acidic residues" evidence="1">
    <location>
        <begin position="94"/>
        <end position="127"/>
    </location>
</feature>
<dbReference type="AlphaFoldDB" id="A0A7W8LN77"/>
<keyword evidence="2" id="KW-1133">Transmembrane helix</keyword>
<evidence type="ECO:0000313" key="3">
    <source>
        <dbReference type="EMBL" id="MBB5227326.1"/>
    </source>
</evidence>
<feature type="compositionally biased region" description="Basic and acidic residues" evidence="1">
    <location>
        <begin position="70"/>
        <end position="85"/>
    </location>
</feature>
<feature type="transmembrane region" description="Helical" evidence="2">
    <location>
        <begin position="39"/>
        <end position="61"/>
    </location>
</feature>
<evidence type="ECO:0000256" key="2">
    <source>
        <dbReference type="SAM" id="Phobius"/>
    </source>
</evidence>
<protein>
    <submittedName>
        <fullName evidence="3">Putative integral membrane protein</fullName>
    </submittedName>
</protein>
<evidence type="ECO:0000256" key="1">
    <source>
        <dbReference type="SAM" id="MobiDB-lite"/>
    </source>
</evidence>
<keyword evidence="2" id="KW-0812">Transmembrane</keyword>
<evidence type="ECO:0000313" key="4">
    <source>
        <dbReference type="Proteomes" id="UP000518887"/>
    </source>
</evidence>
<keyword evidence="2" id="KW-0472">Membrane</keyword>
<reference evidence="3 4" key="1">
    <citation type="submission" date="2020-08" db="EMBL/GenBank/DDBJ databases">
        <title>Genomic Encyclopedia of Type Strains, Phase IV (KMG-IV): sequencing the most valuable type-strain genomes for metagenomic binning, comparative biology and taxonomic classification.</title>
        <authorList>
            <person name="Goeker M."/>
        </authorList>
    </citation>
    <scope>NUCLEOTIDE SEQUENCE [LARGE SCALE GENOMIC DNA]</scope>
    <source>
        <strain evidence="3 4">DSM 103462</strain>
    </source>
</reference>
<dbReference type="Proteomes" id="UP000518887">
    <property type="component" value="Unassembled WGS sequence"/>
</dbReference>
<comment type="caution">
    <text evidence="3">The sequence shown here is derived from an EMBL/GenBank/DDBJ whole genome shotgun (WGS) entry which is preliminary data.</text>
</comment>
<sequence length="144" mass="15623">MPVKLIGTIILLILVTIFAGINIDNKCIIDFGFYKTPELPVFITVIASFVLGLIVMFPFTLGRKKSKKCPKNEEKADAAGREAPKKAPATESKTLFDFKIKREAKSADSKKEKKTLFGGKKKEDAAAKSENANSSDAESTGAPV</sequence>